<gene>
    <name evidence="2" type="ORF">B1199_17175</name>
</gene>
<proteinExistence type="predicted"/>
<sequence>MRIFAALLVSFFLTACGGGSKQQPPVTPVEIVKKAPSLTLSAQPTAQSGTITTINFTIEDTDSTDFSLDWKFDHDQASLLSASMSQASLQLPHTSTQLSLKVTLTVTDESNLSVTQSHIIDVLPVIDDIDITLPTHSSVATNEYITLSLTAKSNAAITAIDWQLPLALQGDTGSETELNDKQAQSTLTLKAPALQNTTEFDIKVTVSTDYGYKNALAKLTVTADDTPYLSITVPESITVKEGQSAQIDASISSSGDTAQYMWAWQNNTAIELSQQTTAQVRFDAPEVEQDQQYLLNLTVTSDGLTQTKTVTVLITNNAIESDIKLTTNRTLAVKGQPVIVSVETEQASLIQSVKWSVDGLAASDYSYTNNELTITVPALSDASYQDVDVQFTATMTDNQTITRTQSLRVLNGEQLFQHLKVEPTQHAIPIYKNELNQFSLGISGTTSLIDRLSIDMPFVIYEFSTRSAELKNNQAHITLASNLIEQEKQTHAQLTLYAGEYSVMAMIPVYLHPSHYKVYAGVKETYFAGSTLSLFGQLFHDGVRQTNLTEHQFNWQDQGRGSFDAPENIRSQYTSSKYINTDTQITLNHQYDTQSSQSSVTHSWTRLIRESKGDMNCFNTINELKCTFNGQPQTFTIDASTIKQVVVANQFACLLNDAGLTQCVGDTTHPSVTTLIAGNDGARINLVGEEDICVQKQNGQWQCAGENSHFNQSLLPLFSNVYQIIKHQQHTCLVGDGFMHCYNNAGDEVFKDTLDTVGELAIKSSGICYKHTSNPSGSWLCPTF</sequence>
<comment type="caution">
    <text evidence="2">The sequence shown here is derived from an EMBL/GenBank/DDBJ whole genome shotgun (WGS) entry which is preliminary data.</text>
</comment>
<protein>
    <recommendedName>
        <fullName evidence="4">PKD domain-containing protein</fullName>
    </recommendedName>
</protein>
<reference evidence="2 3" key="1">
    <citation type="submission" date="2017-02" db="EMBL/GenBank/DDBJ databases">
        <title>Pseudoalteromonas ulvae TC14 Genome.</title>
        <authorList>
            <person name="Molmeret M."/>
        </authorList>
    </citation>
    <scope>NUCLEOTIDE SEQUENCE [LARGE SCALE GENOMIC DNA]</scope>
    <source>
        <strain evidence="2">TC14</strain>
    </source>
</reference>
<organism evidence="2 3">
    <name type="scientific">Pseudoalteromonas ulvae</name>
    <dbReference type="NCBI Taxonomy" id="107327"/>
    <lineage>
        <taxon>Bacteria</taxon>
        <taxon>Pseudomonadati</taxon>
        <taxon>Pseudomonadota</taxon>
        <taxon>Gammaproteobacteria</taxon>
        <taxon>Alteromonadales</taxon>
        <taxon>Pseudoalteromonadaceae</taxon>
        <taxon>Pseudoalteromonas</taxon>
    </lineage>
</organism>
<dbReference type="AlphaFoldDB" id="A0A244CLA6"/>
<dbReference type="RefSeq" id="WP_086745377.1">
    <property type="nucleotide sequence ID" value="NZ_MWPV01000006.1"/>
</dbReference>
<dbReference type="PROSITE" id="PS51257">
    <property type="entry name" value="PROKAR_LIPOPROTEIN"/>
    <property type="match status" value="1"/>
</dbReference>
<keyword evidence="3" id="KW-1185">Reference proteome</keyword>
<dbReference type="Proteomes" id="UP000194841">
    <property type="component" value="Unassembled WGS sequence"/>
</dbReference>
<evidence type="ECO:0008006" key="4">
    <source>
        <dbReference type="Google" id="ProtNLM"/>
    </source>
</evidence>
<dbReference type="Gene3D" id="2.60.40.10">
    <property type="entry name" value="Immunoglobulins"/>
    <property type="match status" value="1"/>
</dbReference>
<keyword evidence="1" id="KW-0732">Signal</keyword>
<feature type="chain" id="PRO_5012196442" description="PKD domain-containing protein" evidence="1">
    <location>
        <begin position="18"/>
        <end position="784"/>
    </location>
</feature>
<dbReference type="OrthoDB" id="6310805at2"/>
<evidence type="ECO:0000256" key="1">
    <source>
        <dbReference type="SAM" id="SignalP"/>
    </source>
</evidence>
<accession>A0A244CLA6</accession>
<feature type="signal peptide" evidence="1">
    <location>
        <begin position="1"/>
        <end position="17"/>
    </location>
</feature>
<evidence type="ECO:0000313" key="2">
    <source>
        <dbReference type="EMBL" id="OUL56403.1"/>
    </source>
</evidence>
<name>A0A244CLA6_PSEDV</name>
<dbReference type="InterPro" id="IPR013783">
    <property type="entry name" value="Ig-like_fold"/>
</dbReference>
<dbReference type="EMBL" id="MWPV01000006">
    <property type="protein sequence ID" value="OUL56403.1"/>
    <property type="molecule type" value="Genomic_DNA"/>
</dbReference>
<evidence type="ECO:0000313" key="3">
    <source>
        <dbReference type="Proteomes" id="UP000194841"/>
    </source>
</evidence>